<dbReference type="Gramene" id="rna-AYBTSS11_LOCUS28633">
    <property type="protein sequence ID" value="CAJ1976495.1"/>
    <property type="gene ID" value="gene-AYBTSS11_LOCUS28633"/>
</dbReference>
<dbReference type="Proteomes" id="UP001189624">
    <property type="component" value="Chromosome 10"/>
</dbReference>
<evidence type="ECO:0000313" key="5">
    <source>
        <dbReference type="Proteomes" id="UP001189624"/>
    </source>
</evidence>
<accession>A0AA86W1A1</accession>
<dbReference type="GO" id="GO:0003677">
    <property type="term" value="F:DNA binding"/>
    <property type="evidence" value="ECO:0007669"/>
    <property type="project" value="UniProtKB-KW"/>
</dbReference>
<keyword evidence="2" id="KW-0539">Nucleus</keyword>
<keyword evidence="1" id="KW-0238">DNA-binding</keyword>
<dbReference type="GO" id="GO:0005681">
    <property type="term" value="C:spliceosomal complex"/>
    <property type="evidence" value="ECO:0007669"/>
    <property type="project" value="TreeGrafter"/>
</dbReference>
<dbReference type="PANTHER" id="PTHR45885:SF1">
    <property type="entry name" value="CELL DIVISION CYCLE 5-LIKE PROTEIN"/>
    <property type="match status" value="1"/>
</dbReference>
<name>A0AA86W1A1_9FABA</name>
<evidence type="ECO:0000256" key="2">
    <source>
        <dbReference type="ARBA" id="ARBA00023242"/>
    </source>
</evidence>
<sequence length="266" mass="30564">MGHENEPLDEFIEAHRTCFNDLMYFPTGNAYGLSSVAGNMEKVAALQNEFENMRNKLDDGNEKMVRFEKKVMVLTQGYELGLIFSNEGESLWPQVEATFKQMDIAATQLECFKVLQKQEQLAALNRINNLWAEVQKQKELEKTLQNRYGSLIEELEKMQNIMDQCRLQAQQEEEIETHNHAHESIETKTDETDVQSTENCEVVPHSAEDGNAQTVAVESSHDGTADRQVDIVQDQATSRPSYDKPHIKLMLILQMFHKLQRTSQKK</sequence>
<gene>
    <name evidence="4" type="ORF">AYBTSS11_LOCUS28633</name>
</gene>
<evidence type="ECO:0000313" key="4">
    <source>
        <dbReference type="EMBL" id="CAJ1976495.1"/>
    </source>
</evidence>
<evidence type="ECO:0000256" key="3">
    <source>
        <dbReference type="SAM" id="Coils"/>
    </source>
</evidence>
<dbReference type="AlphaFoldDB" id="A0AA86W1A1"/>
<feature type="coiled-coil region" evidence="3">
    <location>
        <begin position="36"/>
        <end position="70"/>
    </location>
</feature>
<evidence type="ECO:0000256" key="1">
    <source>
        <dbReference type="ARBA" id="ARBA00023125"/>
    </source>
</evidence>
<keyword evidence="3" id="KW-0175">Coiled coil</keyword>
<proteinExistence type="predicted"/>
<dbReference type="GO" id="GO:0000974">
    <property type="term" value="C:Prp19 complex"/>
    <property type="evidence" value="ECO:0007669"/>
    <property type="project" value="InterPro"/>
</dbReference>
<dbReference type="PANTHER" id="PTHR45885">
    <property type="entry name" value="CELL DIVISION CYCLE 5-LIKE PROTEIN"/>
    <property type="match status" value="1"/>
</dbReference>
<dbReference type="EMBL" id="OY731407">
    <property type="protein sequence ID" value="CAJ1976495.1"/>
    <property type="molecule type" value="Genomic_DNA"/>
</dbReference>
<reference evidence="4" key="1">
    <citation type="submission" date="2023-10" db="EMBL/GenBank/DDBJ databases">
        <authorList>
            <person name="Domelevo Entfellner J.-B."/>
        </authorList>
    </citation>
    <scope>NUCLEOTIDE SEQUENCE</scope>
</reference>
<keyword evidence="5" id="KW-1185">Reference proteome</keyword>
<organism evidence="4 5">
    <name type="scientific">Sphenostylis stenocarpa</name>
    <dbReference type="NCBI Taxonomy" id="92480"/>
    <lineage>
        <taxon>Eukaryota</taxon>
        <taxon>Viridiplantae</taxon>
        <taxon>Streptophyta</taxon>
        <taxon>Embryophyta</taxon>
        <taxon>Tracheophyta</taxon>
        <taxon>Spermatophyta</taxon>
        <taxon>Magnoliopsida</taxon>
        <taxon>eudicotyledons</taxon>
        <taxon>Gunneridae</taxon>
        <taxon>Pentapetalae</taxon>
        <taxon>rosids</taxon>
        <taxon>fabids</taxon>
        <taxon>Fabales</taxon>
        <taxon>Fabaceae</taxon>
        <taxon>Papilionoideae</taxon>
        <taxon>50 kb inversion clade</taxon>
        <taxon>NPAAA clade</taxon>
        <taxon>indigoferoid/millettioid clade</taxon>
        <taxon>Phaseoleae</taxon>
        <taxon>Sphenostylis</taxon>
    </lineage>
</organism>
<protein>
    <submittedName>
        <fullName evidence="4">Uncharacterized protein</fullName>
    </submittedName>
</protein>
<feature type="coiled-coil region" evidence="3">
    <location>
        <begin position="141"/>
        <end position="175"/>
    </location>
</feature>
<dbReference type="InterPro" id="IPR047242">
    <property type="entry name" value="CDC5L/Cef1"/>
</dbReference>
<dbReference type="GO" id="GO:0000398">
    <property type="term" value="P:mRNA splicing, via spliceosome"/>
    <property type="evidence" value="ECO:0007669"/>
    <property type="project" value="InterPro"/>
</dbReference>